<name>A0A371IGG9_MUCPR</name>
<keyword evidence="4" id="KW-1185">Reference proteome</keyword>
<dbReference type="InterPro" id="IPR057670">
    <property type="entry name" value="SH3_retrovirus"/>
</dbReference>
<dbReference type="InterPro" id="IPR043502">
    <property type="entry name" value="DNA/RNA_pol_sf"/>
</dbReference>
<feature type="non-terminal residue" evidence="3">
    <location>
        <position position="1"/>
    </location>
</feature>
<feature type="domain" description="Reverse transcriptase Ty1/copia-type" evidence="1">
    <location>
        <begin position="168"/>
        <end position="280"/>
    </location>
</feature>
<evidence type="ECO:0000313" key="3">
    <source>
        <dbReference type="EMBL" id="RDY14085.1"/>
    </source>
</evidence>
<accession>A0A371IGG9</accession>
<dbReference type="Pfam" id="PF25597">
    <property type="entry name" value="SH3_retrovirus"/>
    <property type="match status" value="1"/>
</dbReference>
<dbReference type="Pfam" id="PF07727">
    <property type="entry name" value="RVT_2"/>
    <property type="match status" value="1"/>
</dbReference>
<dbReference type="InterPro" id="IPR013103">
    <property type="entry name" value="RVT_2"/>
</dbReference>
<sequence>MPNKVLNFDTSHYVLHKCFHSNRLSSSLPLKIFDYTVFVRIHNHNRGKLEPRAKKCVFFGYAPNQKGFKYSTSPLGNVSNDLLPHVQCTSSNSEFGVRSCTQHPLSNYVSYENLSLAFRLFTLQLPDALRTLEWKETIFKEMKALEKKLGLAKYSLERYKARLVAKGQSRSVLQQLDVKNAFLNGDLEEEVYMEVPLGFGEKFGTKCSPRAWFEKFTQFVKSQGYIQGQGDHTMFFKHSQDRKISILIVYVDDIILTRDYVFEMNRLKSSILTTFEIKDL</sequence>
<dbReference type="STRING" id="157652.A0A371IGG9"/>
<gene>
    <name evidence="3" type="ORF">CR513_00898</name>
</gene>
<dbReference type="SUPFAM" id="SSF56672">
    <property type="entry name" value="DNA/RNA polymerases"/>
    <property type="match status" value="1"/>
</dbReference>
<evidence type="ECO:0000313" key="4">
    <source>
        <dbReference type="Proteomes" id="UP000257109"/>
    </source>
</evidence>
<dbReference type="PANTHER" id="PTHR43383">
    <property type="entry name" value="NODULIN 6"/>
    <property type="match status" value="1"/>
</dbReference>
<dbReference type="Proteomes" id="UP000257109">
    <property type="component" value="Unassembled WGS sequence"/>
</dbReference>
<dbReference type="PANTHER" id="PTHR43383:SF2">
    <property type="entry name" value="AMIDOHYDROLASE 2 FAMILY PROTEIN"/>
    <property type="match status" value="1"/>
</dbReference>
<comment type="caution">
    <text evidence="3">The sequence shown here is derived from an EMBL/GenBank/DDBJ whole genome shotgun (WGS) entry which is preliminary data.</text>
</comment>
<dbReference type="AlphaFoldDB" id="A0A371IGG9"/>
<dbReference type="EMBL" id="QJKJ01000139">
    <property type="protein sequence ID" value="RDY14085.1"/>
    <property type="molecule type" value="Genomic_DNA"/>
</dbReference>
<protein>
    <submittedName>
        <fullName evidence="3">Uncharacterized protein</fullName>
    </submittedName>
</protein>
<feature type="domain" description="Retroviral polymerase SH3-like" evidence="2">
    <location>
        <begin position="36"/>
        <end position="69"/>
    </location>
</feature>
<organism evidence="3 4">
    <name type="scientific">Mucuna pruriens</name>
    <name type="common">Velvet bean</name>
    <name type="synonym">Dolichos pruriens</name>
    <dbReference type="NCBI Taxonomy" id="157652"/>
    <lineage>
        <taxon>Eukaryota</taxon>
        <taxon>Viridiplantae</taxon>
        <taxon>Streptophyta</taxon>
        <taxon>Embryophyta</taxon>
        <taxon>Tracheophyta</taxon>
        <taxon>Spermatophyta</taxon>
        <taxon>Magnoliopsida</taxon>
        <taxon>eudicotyledons</taxon>
        <taxon>Gunneridae</taxon>
        <taxon>Pentapetalae</taxon>
        <taxon>rosids</taxon>
        <taxon>fabids</taxon>
        <taxon>Fabales</taxon>
        <taxon>Fabaceae</taxon>
        <taxon>Papilionoideae</taxon>
        <taxon>50 kb inversion clade</taxon>
        <taxon>NPAAA clade</taxon>
        <taxon>indigoferoid/millettioid clade</taxon>
        <taxon>Phaseoleae</taxon>
        <taxon>Mucuna</taxon>
    </lineage>
</organism>
<evidence type="ECO:0000259" key="1">
    <source>
        <dbReference type="Pfam" id="PF07727"/>
    </source>
</evidence>
<proteinExistence type="predicted"/>
<evidence type="ECO:0000259" key="2">
    <source>
        <dbReference type="Pfam" id="PF25597"/>
    </source>
</evidence>
<dbReference type="OrthoDB" id="1711174at2759"/>
<reference evidence="3" key="1">
    <citation type="submission" date="2018-05" db="EMBL/GenBank/DDBJ databases">
        <title>Draft genome of Mucuna pruriens seed.</title>
        <authorList>
            <person name="Nnadi N.E."/>
            <person name="Vos R."/>
            <person name="Hasami M.H."/>
            <person name="Devisetty U.K."/>
            <person name="Aguiy J.C."/>
        </authorList>
    </citation>
    <scope>NUCLEOTIDE SEQUENCE [LARGE SCALE GENOMIC DNA]</scope>
    <source>
        <strain evidence="3">JCA_2017</strain>
    </source>
</reference>